<dbReference type="STRING" id="670482.SAMN04488542_11287"/>
<protein>
    <submittedName>
        <fullName evidence="1">Uncharacterized protein</fullName>
    </submittedName>
</protein>
<dbReference type="AlphaFoldDB" id="A0A1G7LW34"/>
<evidence type="ECO:0000313" key="2">
    <source>
        <dbReference type="Proteomes" id="UP000198972"/>
    </source>
</evidence>
<dbReference type="Proteomes" id="UP000198972">
    <property type="component" value="Unassembled WGS sequence"/>
</dbReference>
<organism evidence="1 2">
    <name type="scientific">Fontibacillus panacisegetis</name>
    <dbReference type="NCBI Taxonomy" id="670482"/>
    <lineage>
        <taxon>Bacteria</taxon>
        <taxon>Bacillati</taxon>
        <taxon>Bacillota</taxon>
        <taxon>Bacilli</taxon>
        <taxon>Bacillales</taxon>
        <taxon>Paenibacillaceae</taxon>
        <taxon>Fontibacillus</taxon>
    </lineage>
</organism>
<name>A0A1G7LW34_9BACL</name>
<accession>A0A1G7LW34</accession>
<proteinExistence type="predicted"/>
<sequence>MKQRRYGYTALSISEIMFIGNAAEDKMKWINTDSTSAAEFFYLTPGTRTSLIDSKLYWFGFEVGKTHVVIIN</sequence>
<evidence type="ECO:0000313" key="1">
    <source>
        <dbReference type="EMBL" id="SDF53727.1"/>
    </source>
</evidence>
<reference evidence="1 2" key="1">
    <citation type="submission" date="2016-10" db="EMBL/GenBank/DDBJ databases">
        <authorList>
            <person name="de Groot N.N."/>
        </authorList>
    </citation>
    <scope>NUCLEOTIDE SEQUENCE [LARGE SCALE GENOMIC DNA]</scope>
    <source>
        <strain evidence="1 2">DSM 28129</strain>
    </source>
</reference>
<gene>
    <name evidence="1" type="ORF">SAMN04488542_11287</name>
</gene>
<keyword evidence="2" id="KW-1185">Reference proteome</keyword>
<dbReference type="EMBL" id="FNBG01000012">
    <property type="protein sequence ID" value="SDF53727.1"/>
    <property type="molecule type" value="Genomic_DNA"/>
</dbReference>